<protein>
    <recommendedName>
        <fullName evidence="1">CD1375-like domain-containing protein</fullName>
    </recommendedName>
</protein>
<evidence type="ECO:0000313" key="2">
    <source>
        <dbReference type="EMBL" id="QIX87257.1"/>
    </source>
</evidence>
<feature type="domain" description="CD1375-like" evidence="1">
    <location>
        <begin position="17"/>
        <end position="51"/>
    </location>
</feature>
<dbReference type="Proteomes" id="UP000501205">
    <property type="component" value="Chromosome"/>
</dbReference>
<keyword evidence="4" id="KW-1185">Reference proteome</keyword>
<sequence>MKIIHNLKIQVKEVTVMMAMLFAINIAKGKRTFAQVPKFLKDKVRECLIDMDLEHLAKEGA</sequence>
<accession>A0ABX6KHS3</accession>
<name>A0ABX6KHS3_9BACL</name>
<gene>
    <name evidence="2" type="ORF">FOC48_00065</name>
    <name evidence="3" type="ORF">FOC48_00385</name>
</gene>
<dbReference type="EMBL" id="CP050965">
    <property type="protein sequence ID" value="QIX87316.1"/>
    <property type="molecule type" value="Genomic_DNA"/>
</dbReference>
<dbReference type="Pfam" id="PF23792">
    <property type="entry name" value="CD1375-like"/>
    <property type="match status" value="1"/>
</dbReference>
<dbReference type="EMBL" id="CP050965">
    <property type="protein sequence ID" value="QIX87257.1"/>
    <property type="molecule type" value="Genomic_DNA"/>
</dbReference>
<organism evidence="3 4">
    <name type="scientific">Gemella haemolysans</name>
    <dbReference type="NCBI Taxonomy" id="1379"/>
    <lineage>
        <taxon>Bacteria</taxon>
        <taxon>Bacillati</taxon>
        <taxon>Bacillota</taxon>
        <taxon>Bacilli</taxon>
        <taxon>Bacillales</taxon>
        <taxon>Gemellaceae</taxon>
        <taxon>Gemella</taxon>
    </lineage>
</organism>
<dbReference type="InterPro" id="IPR047907">
    <property type="entry name" value="CD1375-like"/>
</dbReference>
<proteinExistence type="predicted"/>
<evidence type="ECO:0000313" key="3">
    <source>
        <dbReference type="EMBL" id="QIX87316.1"/>
    </source>
</evidence>
<reference evidence="3 4" key="1">
    <citation type="submission" date="2019-11" db="EMBL/GenBank/DDBJ databases">
        <title>FDA dAtabase for Regulatory Grade micrObial Sequences (FDA-ARGOS): Supporting development and validation of Infectious Disease Dx tests.</title>
        <authorList>
            <person name="Damon A."/>
            <person name="Tallon L."/>
            <person name="Sadzewicz L."/>
            <person name="Vavikolanu K."/>
            <person name="Mehta A."/>
            <person name="Aluvathingal J."/>
            <person name="Nadendla S."/>
            <person name="Myers T."/>
            <person name="Yan Y."/>
            <person name="Sichtig H."/>
        </authorList>
    </citation>
    <scope>NUCLEOTIDE SEQUENCE [LARGE SCALE GENOMIC DNA]</scope>
    <source>
        <strain evidence="3 4">FDAARGOS_740</strain>
    </source>
</reference>
<dbReference type="InterPro" id="IPR056265">
    <property type="entry name" value="CD1375-like_dom"/>
</dbReference>
<evidence type="ECO:0000313" key="4">
    <source>
        <dbReference type="Proteomes" id="UP000501205"/>
    </source>
</evidence>
<dbReference type="NCBIfam" id="NF040910">
    <property type="entry name" value="CD1375_fam"/>
    <property type="match status" value="1"/>
</dbReference>
<evidence type="ECO:0000259" key="1">
    <source>
        <dbReference type="Pfam" id="PF23792"/>
    </source>
</evidence>